<evidence type="ECO:0000259" key="3">
    <source>
        <dbReference type="Pfam" id="PF00724"/>
    </source>
</evidence>
<dbReference type="InterPro" id="IPR001155">
    <property type="entry name" value="OxRdtase_FMN_N"/>
</dbReference>
<evidence type="ECO:0000313" key="4">
    <source>
        <dbReference type="EMBL" id="MDT0492511.1"/>
    </source>
</evidence>
<comment type="caution">
    <text evidence="4">The sequence shown here is derived from an EMBL/GenBank/DDBJ whole genome shotgun (WGS) entry which is preliminary data.</text>
</comment>
<evidence type="ECO:0000313" key="5">
    <source>
        <dbReference type="Proteomes" id="UP001180556"/>
    </source>
</evidence>
<dbReference type="PANTHER" id="PTHR43656">
    <property type="entry name" value="BINDING OXIDOREDUCTASE, PUTATIVE (AFU_ORTHOLOGUE AFUA_2G08260)-RELATED"/>
    <property type="match status" value="1"/>
</dbReference>
<feature type="domain" description="NADH:flavin oxidoreductase/NADH oxidase N-terminal" evidence="3">
    <location>
        <begin position="41"/>
        <end position="364"/>
    </location>
</feature>
<keyword evidence="5" id="KW-1185">Reference proteome</keyword>
<protein>
    <submittedName>
        <fullName evidence="4">NADH:flavin oxidoreductase</fullName>
    </submittedName>
</protein>
<dbReference type="Proteomes" id="UP001180556">
    <property type="component" value="Unassembled WGS sequence"/>
</dbReference>
<dbReference type="PANTHER" id="PTHR43656:SF2">
    <property type="entry name" value="BINDING OXIDOREDUCTASE, PUTATIVE (AFU_ORTHOLOGUE AFUA_2G08260)-RELATED"/>
    <property type="match status" value="1"/>
</dbReference>
<keyword evidence="2" id="KW-0560">Oxidoreductase</keyword>
<reference evidence="5" key="1">
    <citation type="submission" date="2023-07" db="EMBL/GenBank/DDBJ databases">
        <title>30 novel species of actinomycetes from the DSMZ collection.</title>
        <authorList>
            <person name="Nouioui I."/>
        </authorList>
    </citation>
    <scope>NUCLEOTIDE SEQUENCE [LARGE SCALE GENOMIC DNA]</scope>
    <source>
        <strain evidence="5">DSM 40932</strain>
    </source>
</reference>
<accession>A0ABU2W5A4</accession>
<dbReference type="EMBL" id="JAVRFG010000023">
    <property type="protein sequence ID" value="MDT0492511.1"/>
    <property type="molecule type" value="Genomic_DNA"/>
</dbReference>
<dbReference type="InterPro" id="IPR051799">
    <property type="entry name" value="NADH_flavin_oxidoreductase"/>
</dbReference>
<sequence length="388" mass="40110">MSGTGSAPVGGAGSVPVGGTGSAPVGDAHPALAACRFAGLDLRNRFALAPMTRVSATEDGRATDEMAGYYAAFAEGGFGLLIAEGTYTDRAFSQGYLHQPGITDEAQADAWRPVVERAHAAGARVVLQLMHAGALAQGNRFRDRAAGPSAVRPMGEQLAKYRGGGPWPVPLEMTREQIAEAVEGFAAAAVRARAAGFDGVEVHGANGYLLDQFLTPYTNLRTDAYGGDAEGRSRLVREVTAEVRSAVGPGFPVGVRLSQGKINNFSWRWQGGDAEAGALFTAVASAGADYLHLAGSGRDWLPHGPTLPALARKVTGLPVIANGGLHEDAVARYVLDGPHADVLAIGTGALANPDLPRRVAEGAALAPFDPQVLEPLATLANARAYSNA</sequence>
<keyword evidence="1" id="KW-0285">Flavoprotein</keyword>
<dbReference type="RefSeq" id="WP_311601625.1">
    <property type="nucleotide sequence ID" value="NZ_JAVRFG010000023.1"/>
</dbReference>
<dbReference type="SUPFAM" id="SSF51395">
    <property type="entry name" value="FMN-linked oxidoreductases"/>
    <property type="match status" value="1"/>
</dbReference>
<name>A0ABU2W5A4_9ACTN</name>
<dbReference type="CDD" id="cd02803">
    <property type="entry name" value="OYE_like_FMN_family"/>
    <property type="match status" value="1"/>
</dbReference>
<gene>
    <name evidence="4" type="ORF">RM717_18555</name>
</gene>
<evidence type="ECO:0000256" key="1">
    <source>
        <dbReference type="ARBA" id="ARBA00022630"/>
    </source>
</evidence>
<evidence type="ECO:0000256" key="2">
    <source>
        <dbReference type="ARBA" id="ARBA00023002"/>
    </source>
</evidence>
<dbReference type="Gene3D" id="3.20.20.70">
    <property type="entry name" value="Aldolase class I"/>
    <property type="match status" value="1"/>
</dbReference>
<organism evidence="4 5">
    <name type="scientific">Streptomyces stephensoniae</name>
    <dbReference type="NCBI Taxonomy" id="3375367"/>
    <lineage>
        <taxon>Bacteria</taxon>
        <taxon>Bacillati</taxon>
        <taxon>Actinomycetota</taxon>
        <taxon>Actinomycetes</taxon>
        <taxon>Kitasatosporales</taxon>
        <taxon>Streptomycetaceae</taxon>
        <taxon>Streptomyces</taxon>
    </lineage>
</organism>
<proteinExistence type="predicted"/>
<dbReference type="Pfam" id="PF00724">
    <property type="entry name" value="Oxidored_FMN"/>
    <property type="match status" value="1"/>
</dbReference>
<dbReference type="InterPro" id="IPR013785">
    <property type="entry name" value="Aldolase_TIM"/>
</dbReference>